<comment type="caution">
    <text evidence="12">The sequence shown here is derived from an EMBL/GenBank/DDBJ whole genome shotgun (WGS) entry which is preliminary data.</text>
</comment>
<dbReference type="SUPFAM" id="SSF48179">
    <property type="entry name" value="6-phosphogluconate dehydrogenase C-terminal domain-like"/>
    <property type="match status" value="1"/>
</dbReference>
<evidence type="ECO:0000256" key="5">
    <source>
        <dbReference type="ARBA" id="ARBA00023027"/>
    </source>
</evidence>
<keyword evidence="4 7" id="KW-0560">Oxidoreductase</keyword>
<proteinExistence type="inferred from homology"/>
<dbReference type="GO" id="GO:0051287">
    <property type="term" value="F:NAD binding"/>
    <property type="evidence" value="ECO:0007669"/>
    <property type="project" value="InterPro"/>
</dbReference>
<comment type="pathway">
    <text evidence="1">Nucleotide-sugar biosynthesis; UDP-alpha-D-glucuronate biosynthesis; UDP-alpha-D-glucuronate from UDP-alpha-D-glucose: step 1/1.</text>
</comment>
<dbReference type="PIRSF" id="PIRSF000124">
    <property type="entry name" value="UDPglc_GDPman_dh"/>
    <property type="match status" value="1"/>
</dbReference>
<dbReference type="NCBIfam" id="TIGR03026">
    <property type="entry name" value="NDP-sugDHase"/>
    <property type="match status" value="1"/>
</dbReference>
<feature type="binding site" evidence="10">
    <location>
        <position position="327"/>
    </location>
    <ligand>
        <name>NAD(+)</name>
        <dbReference type="ChEBI" id="CHEBI:57540"/>
    </ligand>
</feature>
<dbReference type="PIRSF" id="PIRSF500134">
    <property type="entry name" value="UDPglc_DH_bac"/>
    <property type="match status" value="1"/>
</dbReference>
<evidence type="ECO:0000313" key="12">
    <source>
        <dbReference type="EMBL" id="HHR48527.1"/>
    </source>
</evidence>
<feature type="binding site" evidence="9">
    <location>
        <position position="257"/>
    </location>
    <ligand>
        <name>substrate</name>
    </ligand>
</feature>
<evidence type="ECO:0000256" key="6">
    <source>
        <dbReference type="ARBA" id="ARBA00047473"/>
    </source>
</evidence>
<feature type="binding site" evidence="10">
    <location>
        <position position="263"/>
    </location>
    <ligand>
        <name>NAD(+)</name>
        <dbReference type="ChEBI" id="CHEBI:57540"/>
    </ligand>
</feature>
<dbReference type="GO" id="GO:0003979">
    <property type="term" value="F:UDP-glucose 6-dehydrogenase activity"/>
    <property type="evidence" value="ECO:0007669"/>
    <property type="project" value="UniProtKB-EC"/>
</dbReference>
<accession>A0A7V5XZM6</accession>
<feature type="binding site" evidence="9">
    <location>
        <position position="320"/>
    </location>
    <ligand>
        <name>substrate</name>
    </ligand>
</feature>
<organism evidence="12">
    <name type="scientific">candidate division WOR-3 bacterium</name>
    <dbReference type="NCBI Taxonomy" id="2052148"/>
    <lineage>
        <taxon>Bacteria</taxon>
        <taxon>Bacteria division WOR-3</taxon>
    </lineage>
</organism>
<dbReference type="UniPathway" id="UPA00038">
    <property type="reaction ID" value="UER00491"/>
</dbReference>
<dbReference type="PANTHER" id="PTHR43750:SF3">
    <property type="entry name" value="UDP-GLUCOSE 6-DEHYDROGENASE TUAD"/>
    <property type="match status" value="1"/>
</dbReference>
<evidence type="ECO:0000256" key="3">
    <source>
        <dbReference type="ARBA" id="ARBA00012954"/>
    </source>
</evidence>
<dbReference type="Gene3D" id="3.40.50.720">
    <property type="entry name" value="NAD(P)-binding Rossmann-like Domain"/>
    <property type="match status" value="2"/>
</dbReference>
<comment type="catalytic activity">
    <reaction evidence="6 7">
        <text>UDP-alpha-D-glucose + 2 NAD(+) + H2O = UDP-alpha-D-glucuronate + 2 NADH + 3 H(+)</text>
        <dbReference type="Rhea" id="RHEA:23596"/>
        <dbReference type="ChEBI" id="CHEBI:15377"/>
        <dbReference type="ChEBI" id="CHEBI:15378"/>
        <dbReference type="ChEBI" id="CHEBI:57540"/>
        <dbReference type="ChEBI" id="CHEBI:57945"/>
        <dbReference type="ChEBI" id="CHEBI:58052"/>
        <dbReference type="ChEBI" id="CHEBI:58885"/>
        <dbReference type="EC" id="1.1.1.22"/>
    </reaction>
</comment>
<feature type="binding site" evidence="9">
    <location>
        <begin position="249"/>
        <end position="253"/>
    </location>
    <ligand>
        <name>substrate</name>
    </ligand>
</feature>
<evidence type="ECO:0000256" key="9">
    <source>
        <dbReference type="PIRSR" id="PIRSR500134-2"/>
    </source>
</evidence>
<dbReference type="InterPro" id="IPR008927">
    <property type="entry name" value="6-PGluconate_DH-like_C_sf"/>
</dbReference>
<feature type="binding site" evidence="9">
    <location>
        <begin position="152"/>
        <end position="155"/>
    </location>
    <ligand>
        <name>substrate</name>
    </ligand>
</feature>
<dbReference type="SUPFAM" id="SSF51735">
    <property type="entry name" value="NAD(P)-binding Rossmann-fold domains"/>
    <property type="match status" value="1"/>
</dbReference>
<comment type="similarity">
    <text evidence="2 7">Belongs to the UDP-glucose/GDP-mannose dehydrogenase family.</text>
</comment>
<sequence length="430" mass="48301">MEIAIIGTGYVGLTTGACLAHIGHKVICVDNDERKIQMLKQGIIPIYEPKLEEIVKAAKSEGRLAFTTDIKEAVENSKVLFIAVGTPPKENGEPDLSYVENVAQSIGEYMTDYKLIVEKSTVPVNTFKWIKQTIARFAKKKVDFDVCVNPEFLREGSAVDDFLYPDRIVIGVENKRAEEIMREIYKKIEAPILVTDLASAELIKHASNAFLAMKISFINAVAIICEKTGADVEVVAKGMGLDKRIGPHFLRAGVGYGGFCFPKDLAAFIKIAQDCGYDFKLLKEVANINEQQKEYFVKKVKNILWNLKDKIIGIWGLAFKPNTDDIRFAPALDIINLLKKEGAKIKAYDPKAIEKTKQVIPDIFYGDNPYAVCENADCLCLITEWEEFSQVDFKKVKSLMRQPIIFDGRNFLNKEVLLSLGFEYYGIGKR</sequence>
<dbReference type="InterPro" id="IPR036291">
    <property type="entry name" value="NAD(P)-bd_dom_sf"/>
</dbReference>
<dbReference type="InterPro" id="IPR017476">
    <property type="entry name" value="UDP-Glc/GDP-Man"/>
</dbReference>
<dbReference type="Pfam" id="PF03720">
    <property type="entry name" value="UDPG_MGDP_dh_C"/>
    <property type="match status" value="1"/>
</dbReference>
<evidence type="ECO:0000256" key="10">
    <source>
        <dbReference type="PIRSR" id="PIRSR500134-3"/>
    </source>
</evidence>
<dbReference type="InterPro" id="IPR001732">
    <property type="entry name" value="UDP-Glc/GDP-Man_DH_N"/>
</dbReference>
<dbReference type="AlphaFoldDB" id="A0A7V5XZM6"/>
<reference evidence="12" key="1">
    <citation type="journal article" date="2020" name="mSystems">
        <title>Genome- and Community-Level Interaction Insights into Carbon Utilization and Element Cycling Functions of Hydrothermarchaeota in Hydrothermal Sediment.</title>
        <authorList>
            <person name="Zhou Z."/>
            <person name="Liu Y."/>
            <person name="Xu W."/>
            <person name="Pan J."/>
            <person name="Luo Z.H."/>
            <person name="Li M."/>
        </authorList>
    </citation>
    <scope>NUCLEOTIDE SEQUENCE [LARGE SCALE GENOMIC DNA]</scope>
    <source>
        <strain evidence="12">SpSt-791</strain>
    </source>
</reference>
<dbReference type="Pfam" id="PF00984">
    <property type="entry name" value="UDPG_MGDP_dh"/>
    <property type="match status" value="1"/>
</dbReference>
<dbReference type="SUPFAM" id="SSF52413">
    <property type="entry name" value="UDP-glucose/GDP-mannose dehydrogenase C-terminal domain"/>
    <property type="match status" value="1"/>
</dbReference>
<dbReference type="InterPro" id="IPR036220">
    <property type="entry name" value="UDP-Glc/GDP-Man_DH_C_sf"/>
</dbReference>
<feature type="binding site" evidence="10">
    <location>
        <position position="30"/>
    </location>
    <ligand>
        <name>NAD(+)</name>
        <dbReference type="ChEBI" id="CHEBI:57540"/>
    </ligand>
</feature>
<dbReference type="InterPro" id="IPR014026">
    <property type="entry name" value="UDP-Glc/GDP-Man_DH_dimer"/>
</dbReference>
<dbReference type="InterPro" id="IPR028357">
    <property type="entry name" value="UDPglc_DH_bac"/>
</dbReference>
<keyword evidence="5 7" id="KW-0520">NAD</keyword>
<feature type="active site" description="Nucleophile" evidence="8">
    <location>
        <position position="260"/>
    </location>
</feature>
<feature type="binding site" evidence="10">
    <location>
        <position position="35"/>
    </location>
    <ligand>
        <name>NAD(+)</name>
        <dbReference type="ChEBI" id="CHEBI:57540"/>
    </ligand>
</feature>
<feature type="domain" description="UDP-glucose/GDP-mannose dehydrogenase C-terminal" evidence="11">
    <location>
        <begin position="313"/>
        <end position="414"/>
    </location>
</feature>
<evidence type="ECO:0000256" key="4">
    <source>
        <dbReference type="ARBA" id="ARBA00023002"/>
    </source>
</evidence>
<dbReference type="Gene3D" id="1.20.5.100">
    <property type="entry name" value="Cytochrome c1, transmembrane anchor, C-terminal"/>
    <property type="match status" value="1"/>
</dbReference>
<dbReference type="EMBL" id="DTHS01000018">
    <property type="protein sequence ID" value="HHR48527.1"/>
    <property type="molecule type" value="Genomic_DNA"/>
</dbReference>
<gene>
    <name evidence="12" type="ORF">ENV79_02650</name>
</gene>
<feature type="binding site" evidence="10">
    <location>
        <position position="86"/>
    </location>
    <ligand>
        <name>NAD(+)</name>
        <dbReference type="ChEBI" id="CHEBI:57540"/>
    </ligand>
</feature>
<name>A0A7V5XZM6_UNCW3</name>
<feature type="binding site" evidence="9">
    <location>
        <position position="204"/>
    </location>
    <ligand>
        <name>substrate</name>
    </ligand>
</feature>
<evidence type="ECO:0000259" key="11">
    <source>
        <dbReference type="SMART" id="SM00984"/>
    </source>
</evidence>
<feature type="binding site" evidence="10">
    <location>
        <position position="155"/>
    </location>
    <ligand>
        <name>NAD(+)</name>
        <dbReference type="ChEBI" id="CHEBI:57540"/>
    </ligand>
</feature>
<dbReference type="Pfam" id="PF03721">
    <property type="entry name" value="UDPG_MGDP_dh_N"/>
    <property type="match status" value="1"/>
</dbReference>
<protein>
    <recommendedName>
        <fullName evidence="3 7">UDP-glucose 6-dehydrogenase</fullName>
        <ecNumber evidence="3 7">1.1.1.22</ecNumber>
    </recommendedName>
</protein>
<evidence type="ECO:0000256" key="7">
    <source>
        <dbReference type="PIRNR" id="PIRNR000124"/>
    </source>
</evidence>
<evidence type="ECO:0000256" key="1">
    <source>
        <dbReference type="ARBA" id="ARBA00004701"/>
    </source>
</evidence>
<dbReference type="GO" id="GO:0000271">
    <property type="term" value="P:polysaccharide biosynthetic process"/>
    <property type="evidence" value="ECO:0007669"/>
    <property type="project" value="InterPro"/>
</dbReference>
<dbReference type="EC" id="1.1.1.22" evidence="3 7"/>
<dbReference type="GO" id="GO:0006065">
    <property type="term" value="P:UDP-glucuronate biosynthetic process"/>
    <property type="evidence" value="ECO:0007669"/>
    <property type="project" value="UniProtKB-UniPathway"/>
</dbReference>
<feature type="binding site" evidence="10">
    <location>
        <position position="121"/>
    </location>
    <ligand>
        <name>NAD(+)</name>
        <dbReference type="ChEBI" id="CHEBI:57540"/>
    </ligand>
</feature>
<evidence type="ECO:0000256" key="2">
    <source>
        <dbReference type="ARBA" id="ARBA00006601"/>
    </source>
</evidence>
<dbReference type="SMART" id="SM00984">
    <property type="entry name" value="UDPG_MGDP_dh_C"/>
    <property type="match status" value="1"/>
</dbReference>
<dbReference type="PANTHER" id="PTHR43750">
    <property type="entry name" value="UDP-GLUCOSE 6-DEHYDROGENASE TUAD"/>
    <property type="match status" value="1"/>
</dbReference>
<dbReference type="InterPro" id="IPR014027">
    <property type="entry name" value="UDP-Glc/GDP-Man_DH_C"/>
</dbReference>
<evidence type="ECO:0000256" key="8">
    <source>
        <dbReference type="PIRSR" id="PIRSR500134-1"/>
    </source>
</evidence>